<gene>
    <name evidence="1" type="ORF">O6H91_08G109500</name>
</gene>
<organism evidence="1 2">
    <name type="scientific">Diphasiastrum complanatum</name>
    <name type="common">Issler's clubmoss</name>
    <name type="synonym">Lycopodium complanatum</name>
    <dbReference type="NCBI Taxonomy" id="34168"/>
    <lineage>
        <taxon>Eukaryota</taxon>
        <taxon>Viridiplantae</taxon>
        <taxon>Streptophyta</taxon>
        <taxon>Embryophyta</taxon>
        <taxon>Tracheophyta</taxon>
        <taxon>Lycopodiopsida</taxon>
        <taxon>Lycopodiales</taxon>
        <taxon>Lycopodiaceae</taxon>
        <taxon>Lycopodioideae</taxon>
        <taxon>Diphasiastrum</taxon>
    </lineage>
</organism>
<keyword evidence="2" id="KW-1185">Reference proteome</keyword>
<evidence type="ECO:0000313" key="1">
    <source>
        <dbReference type="EMBL" id="KAJ7547918.1"/>
    </source>
</evidence>
<sequence>MGWPLWSMSPTFIAIIAAKPPITMAIIVAKPPKKSPLSLTTSQCGSSIAEMLCCFAFMFAKERRGEDNSPCLWTSIR</sequence>
<accession>A0ACC2D0S3</accession>
<evidence type="ECO:0000313" key="2">
    <source>
        <dbReference type="Proteomes" id="UP001162992"/>
    </source>
</evidence>
<reference evidence="2" key="1">
    <citation type="journal article" date="2024" name="Proc. Natl. Acad. Sci. U.S.A.">
        <title>Extraordinary preservation of gene collinearity over three hundred million years revealed in homosporous lycophytes.</title>
        <authorList>
            <person name="Li C."/>
            <person name="Wickell D."/>
            <person name="Kuo L.Y."/>
            <person name="Chen X."/>
            <person name="Nie B."/>
            <person name="Liao X."/>
            <person name="Peng D."/>
            <person name="Ji J."/>
            <person name="Jenkins J."/>
            <person name="Williams M."/>
            <person name="Shu S."/>
            <person name="Plott C."/>
            <person name="Barry K."/>
            <person name="Rajasekar S."/>
            <person name="Grimwood J."/>
            <person name="Han X."/>
            <person name="Sun S."/>
            <person name="Hou Z."/>
            <person name="He W."/>
            <person name="Dai G."/>
            <person name="Sun C."/>
            <person name="Schmutz J."/>
            <person name="Leebens-Mack J.H."/>
            <person name="Li F.W."/>
            <person name="Wang L."/>
        </authorList>
    </citation>
    <scope>NUCLEOTIDE SEQUENCE [LARGE SCALE GENOMIC DNA]</scope>
    <source>
        <strain evidence="2">cv. PW_Plant_1</strain>
    </source>
</reference>
<name>A0ACC2D0S3_DIPCM</name>
<dbReference type="EMBL" id="CM055099">
    <property type="protein sequence ID" value="KAJ7547918.1"/>
    <property type="molecule type" value="Genomic_DNA"/>
</dbReference>
<comment type="caution">
    <text evidence="1">The sequence shown here is derived from an EMBL/GenBank/DDBJ whole genome shotgun (WGS) entry which is preliminary data.</text>
</comment>
<protein>
    <submittedName>
        <fullName evidence="1">Uncharacterized protein</fullName>
    </submittedName>
</protein>
<proteinExistence type="predicted"/>
<dbReference type="Proteomes" id="UP001162992">
    <property type="component" value="Chromosome 8"/>
</dbReference>